<comment type="caution">
    <text evidence="9">The sequence shown here is derived from an EMBL/GenBank/DDBJ whole genome shotgun (WGS) entry which is preliminary data.</text>
</comment>
<dbReference type="Proteomes" id="UP000007364">
    <property type="component" value="Unassembled WGS sequence"/>
</dbReference>
<keyword evidence="7" id="KW-0460">Magnesium</keyword>
<keyword evidence="3" id="KW-0548">Nucleotidyltransferase</keyword>
<dbReference type="eggNOG" id="COG1669">
    <property type="taxonomic scope" value="Bacteria"/>
</dbReference>
<evidence type="ECO:0000256" key="5">
    <source>
        <dbReference type="ARBA" id="ARBA00022741"/>
    </source>
</evidence>
<dbReference type="GO" id="GO:0016779">
    <property type="term" value="F:nucleotidyltransferase activity"/>
    <property type="evidence" value="ECO:0007669"/>
    <property type="project" value="UniProtKB-KW"/>
</dbReference>
<evidence type="ECO:0000256" key="3">
    <source>
        <dbReference type="ARBA" id="ARBA00022695"/>
    </source>
</evidence>
<gene>
    <name evidence="9" type="ORF">I215_12548</name>
</gene>
<dbReference type="CDD" id="cd05403">
    <property type="entry name" value="NT_KNTase_like"/>
    <property type="match status" value="1"/>
</dbReference>
<dbReference type="Gene3D" id="3.30.460.10">
    <property type="entry name" value="Beta Polymerase, domain 2"/>
    <property type="match status" value="1"/>
</dbReference>
<reference evidence="9 10" key="1">
    <citation type="journal article" date="2012" name="J. Bacteriol.">
        <title>Genome Sequence of Galbibacter marinum Type Strain ck-I2-15.</title>
        <authorList>
            <person name="Lai Q."/>
            <person name="Li C."/>
            <person name="Shao Z."/>
        </authorList>
    </citation>
    <scope>NUCLEOTIDE SEQUENCE [LARGE SCALE GENOMIC DNA]</scope>
    <source>
        <strain evidence="10">ck-I2-15</strain>
    </source>
</reference>
<keyword evidence="2 9" id="KW-0808">Transferase</keyword>
<keyword evidence="4" id="KW-0479">Metal-binding</keyword>
<dbReference type="SUPFAM" id="SSF81301">
    <property type="entry name" value="Nucleotidyltransferase"/>
    <property type="match status" value="1"/>
</dbReference>
<dbReference type="AlphaFoldDB" id="K2PPJ5"/>
<keyword evidence="5" id="KW-0547">Nucleotide-binding</keyword>
<keyword evidence="6" id="KW-0067">ATP-binding</keyword>
<dbReference type="OrthoDB" id="9793933at2"/>
<dbReference type="GO" id="GO:0046872">
    <property type="term" value="F:metal ion binding"/>
    <property type="evidence" value="ECO:0007669"/>
    <property type="project" value="UniProtKB-KW"/>
</dbReference>
<evidence type="ECO:0000256" key="7">
    <source>
        <dbReference type="ARBA" id="ARBA00022842"/>
    </source>
</evidence>
<dbReference type="PANTHER" id="PTHR33571:SF12">
    <property type="entry name" value="BSL3053 PROTEIN"/>
    <property type="match status" value="1"/>
</dbReference>
<evidence type="ECO:0000259" key="8">
    <source>
        <dbReference type="Pfam" id="PF18765"/>
    </source>
</evidence>
<evidence type="ECO:0000256" key="1">
    <source>
        <dbReference type="ARBA" id="ARBA00001946"/>
    </source>
</evidence>
<proteinExistence type="predicted"/>
<dbReference type="InterPro" id="IPR043519">
    <property type="entry name" value="NT_sf"/>
</dbReference>
<comment type="cofactor">
    <cofactor evidence="1">
        <name>Mg(2+)</name>
        <dbReference type="ChEBI" id="CHEBI:18420"/>
    </cofactor>
</comment>
<feature type="domain" description="Polymerase beta nucleotidyltransferase" evidence="8">
    <location>
        <begin position="11"/>
        <end position="100"/>
    </location>
</feature>
<evidence type="ECO:0000256" key="4">
    <source>
        <dbReference type="ARBA" id="ARBA00022723"/>
    </source>
</evidence>
<sequence length="106" mass="12312">MNSLINDNIDKIKALCRQHKVDKMYVFGSVLTDDFSPHSDVDFLVKFFPFGTNGTFYNYFDFKESLEKLLKCRVDLVVENTLKNPYFIKRVNENKTLIYDAGGLIS</sequence>
<dbReference type="Pfam" id="PF18765">
    <property type="entry name" value="Polbeta"/>
    <property type="match status" value="1"/>
</dbReference>
<dbReference type="GO" id="GO:0005524">
    <property type="term" value="F:ATP binding"/>
    <property type="evidence" value="ECO:0007669"/>
    <property type="project" value="UniProtKB-KW"/>
</dbReference>
<dbReference type="InterPro" id="IPR041633">
    <property type="entry name" value="Polbeta"/>
</dbReference>
<evidence type="ECO:0000256" key="2">
    <source>
        <dbReference type="ARBA" id="ARBA00022679"/>
    </source>
</evidence>
<evidence type="ECO:0000256" key="6">
    <source>
        <dbReference type="ARBA" id="ARBA00022840"/>
    </source>
</evidence>
<evidence type="ECO:0000313" key="10">
    <source>
        <dbReference type="Proteomes" id="UP000007364"/>
    </source>
</evidence>
<dbReference type="STRING" id="555500.I215_12548"/>
<dbReference type="PANTHER" id="PTHR33571">
    <property type="entry name" value="SSL8005 PROTEIN"/>
    <property type="match status" value="1"/>
</dbReference>
<name>K2PPJ5_9FLAO</name>
<organism evidence="9 10">
    <name type="scientific">Galbibacter marinus</name>
    <dbReference type="NCBI Taxonomy" id="555500"/>
    <lineage>
        <taxon>Bacteria</taxon>
        <taxon>Pseudomonadati</taxon>
        <taxon>Bacteroidota</taxon>
        <taxon>Flavobacteriia</taxon>
        <taxon>Flavobacteriales</taxon>
        <taxon>Flavobacteriaceae</taxon>
        <taxon>Galbibacter</taxon>
    </lineage>
</organism>
<dbReference type="InterPro" id="IPR052038">
    <property type="entry name" value="Type-VII_TA_antitoxin"/>
</dbReference>
<dbReference type="RefSeq" id="WP_008992348.1">
    <property type="nucleotide sequence ID" value="NZ_AMSG01000021.1"/>
</dbReference>
<accession>K2PPJ5</accession>
<evidence type="ECO:0000313" key="9">
    <source>
        <dbReference type="EMBL" id="EKF54460.1"/>
    </source>
</evidence>
<dbReference type="EMBL" id="AMSG01000021">
    <property type="protein sequence ID" value="EKF54460.1"/>
    <property type="molecule type" value="Genomic_DNA"/>
</dbReference>
<keyword evidence="10" id="KW-1185">Reference proteome</keyword>
<protein>
    <submittedName>
        <fullName evidence="9">Nucleotidyltransferase</fullName>
    </submittedName>
</protein>
<dbReference type="PATRIC" id="fig|555500.3.peg.2585"/>